<keyword evidence="4" id="KW-1185">Reference proteome</keyword>
<dbReference type="Proteomes" id="UP001163823">
    <property type="component" value="Chromosome 12"/>
</dbReference>
<accession>A0AAD7L0J5</accession>
<dbReference type="AlphaFoldDB" id="A0AAD7L0J5"/>
<feature type="domain" description="Tf2-1-like SH3-like" evidence="2">
    <location>
        <begin position="186"/>
        <end position="249"/>
    </location>
</feature>
<evidence type="ECO:0000313" key="3">
    <source>
        <dbReference type="EMBL" id="KAJ7949263.1"/>
    </source>
</evidence>
<protein>
    <submittedName>
        <fullName evidence="3">Ty3/gypsy retrotransposon protein</fullName>
    </submittedName>
</protein>
<comment type="caution">
    <text evidence="3">The sequence shown here is derived from an EMBL/GenBank/DDBJ whole genome shotgun (WGS) entry which is preliminary data.</text>
</comment>
<feature type="region of interest" description="Disordered" evidence="1">
    <location>
        <begin position="13"/>
        <end position="37"/>
    </location>
</feature>
<gene>
    <name evidence="3" type="ORF">O6P43_029622</name>
</gene>
<name>A0AAD7L0J5_QUISA</name>
<evidence type="ECO:0000313" key="4">
    <source>
        <dbReference type="Proteomes" id="UP001163823"/>
    </source>
</evidence>
<evidence type="ECO:0000259" key="2">
    <source>
        <dbReference type="Pfam" id="PF24626"/>
    </source>
</evidence>
<dbReference type="PANTHER" id="PTHR46148:SF52">
    <property type="entry name" value="OS04G0603800 PROTEIN"/>
    <property type="match status" value="1"/>
</dbReference>
<dbReference type="PANTHER" id="PTHR46148">
    <property type="entry name" value="CHROMO DOMAIN-CONTAINING PROTEIN"/>
    <property type="match status" value="1"/>
</dbReference>
<dbReference type="EMBL" id="JARAOO010000012">
    <property type="protein sequence ID" value="KAJ7949263.1"/>
    <property type="molecule type" value="Genomic_DNA"/>
</dbReference>
<proteinExistence type="predicted"/>
<reference evidence="3" key="1">
    <citation type="journal article" date="2023" name="Science">
        <title>Elucidation of the pathway for biosynthesis of saponin adjuvants from the soapbark tree.</title>
        <authorList>
            <person name="Reed J."/>
            <person name="Orme A."/>
            <person name="El-Demerdash A."/>
            <person name="Owen C."/>
            <person name="Martin L.B.B."/>
            <person name="Misra R.C."/>
            <person name="Kikuchi S."/>
            <person name="Rejzek M."/>
            <person name="Martin A.C."/>
            <person name="Harkess A."/>
            <person name="Leebens-Mack J."/>
            <person name="Louveau T."/>
            <person name="Stephenson M.J."/>
            <person name="Osbourn A."/>
        </authorList>
    </citation>
    <scope>NUCLEOTIDE SEQUENCE</scope>
    <source>
        <strain evidence="3">S10</strain>
    </source>
</reference>
<sequence>MMEELRRVMENQNRNGEPIHGMDGVQRGNGPPFGGRAQEMPNPWGYSGIGGGGYGGNPIPEVQNGGGGFPGGYVPEVPNVGAPRMFGYEARPGMAKGQLFQQARYARMECPRYGLLQSLPIPDKVWTDIAIDFIQGLPKTEVEAVDRSLVAREEMLRLLKFHLSRAQTRMKAFVDSHRIDKEFQVGDSVYLKLQPYRQFTIASRVNIKLHHRFLGPYVIVRRVGSASYELKLPIGAKIHPVFYISKLKAAIGDQHASSSLPECDYDGLLRLEPLVVLDRTTIRRGNKDVTQVLVKQSTSFVEDSTKENWITLH</sequence>
<dbReference type="KEGG" id="qsa:O6P43_029622"/>
<organism evidence="3 4">
    <name type="scientific">Quillaja saponaria</name>
    <name type="common">Soap bark tree</name>
    <dbReference type="NCBI Taxonomy" id="32244"/>
    <lineage>
        <taxon>Eukaryota</taxon>
        <taxon>Viridiplantae</taxon>
        <taxon>Streptophyta</taxon>
        <taxon>Embryophyta</taxon>
        <taxon>Tracheophyta</taxon>
        <taxon>Spermatophyta</taxon>
        <taxon>Magnoliopsida</taxon>
        <taxon>eudicotyledons</taxon>
        <taxon>Gunneridae</taxon>
        <taxon>Pentapetalae</taxon>
        <taxon>rosids</taxon>
        <taxon>fabids</taxon>
        <taxon>Fabales</taxon>
        <taxon>Quillajaceae</taxon>
        <taxon>Quillaja</taxon>
    </lineage>
</organism>
<dbReference type="Pfam" id="PF24626">
    <property type="entry name" value="SH3_Tf2-1"/>
    <property type="match status" value="1"/>
</dbReference>
<evidence type="ECO:0000256" key="1">
    <source>
        <dbReference type="SAM" id="MobiDB-lite"/>
    </source>
</evidence>
<dbReference type="InterPro" id="IPR056924">
    <property type="entry name" value="SH3_Tf2-1"/>
</dbReference>